<sequence>MKPVPRILDFQAIARVSSLFFSIFSFQDKLATYAFQQSTSVTRIIKCRQPSAIHVVTSRRSWIQDASILSLLLPVVSTSPSRANAFTEEQFDPEDPNNDPEIQELYNNPAIPPTPEERSGLVVLRVAEVAQFQEKILRAIVNGDLKGVTVSPMQFAFGTQILLRNSNLDGNMKLMINEEIPKKDRERAIKNAVKAMNTLLEIGKYSASIQRDFEPIEMVTLADMYLQVRVSLNELYEYLPQKRRTSITGILQLSQSMRRRLQTGRTIQISMGNWYLTSDMPST</sequence>
<protein>
    <submittedName>
        <fullName evidence="2">Uncharacterized protein</fullName>
    </submittedName>
</protein>
<dbReference type="EMBL" id="JAGRRH010000015">
    <property type="protein sequence ID" value="KAG7355937.1"/>
    <property type="molecule type" value="Genomic_DNA"/>
</dbReference>
<comment type="caution">
    <text evidence="2">The sequence shown here is derived from an EMBL/GenBank/DDBJ whole genome shotgun (WGS) entry which is preliminary data.</text>
</comment>
<dbReference type="Proteomes" id="UP000693970">
    <property type="component" value="Unassembled WGS sequence"/>
</dbReference>
<evidence type="ECO:0000256" key="1">
    <source>
        <dbReference type="SAM" id="MobiDB-lite"/>
    </source>
</evidence>
<reference evidence="2" key="1">
    <citation type="journal article" date="2021" name="Sci. Rep.">
        <title>Diploid genomic architecture of Nitzschia inconspicua, an elite biomass production diatom.</title>
        <authorList>
            <person name="Oliver A."/>
            <person name="Podell S."/>
            <person name="Pinowska A."/>
            <person name="Traller J.C."/>
            <person name="Smith S.R."/>
            <person name="McClure R."/>
            <person name="Beliaev A."/>
            <person name="Bohutskyi P."/>
            <person name="Hill E.A."/>
            <person name="Rabines A."/>
            <person name="Zheng H."/>
            <person name="Allen L.Z."/>
            <person name="Kuo A."/>
            <person name="Grigoriev I.V."/>
            <person name="Allen A.E."/>
            <person name="Hazlebeck D."/>
            <person name="Allen E.E."/>
        </authorList>
    </citation>
    <scope>NUCLEOTIDE SEQUENCE</scope>
    <source>
        <strain evidence="2">Hildebrandi</strain>
    </source>
</reference>
<feature type="region of interest" description="Disordered" evidence="1">
    <location>
        <begin position="89"/>
        <end position="113"/>
    </location>
</feature>
<organism evidence="2 3">
    <name type="scientific">Nitzschia inconspicua</name>
    <dbReference type="NCBI Taxonomy" id="303405"/>
    <lineage>
        <taxon>Eukaryota</taxon>
        <taxon>Sar</taxon>
        <taxon>Stramenopiles</taxon>
        <taxon>Ochrophyta</taxon>
        <taxon>Bacillariophyta</taxon>
        <taxon>Bacillariophyceae</taxon>
        <taxon>Bacillariophycidae</taxon>
        <taxon>Bacillariales</taxon>
        <taxon>Bacillariaceae</taxon>
        <taxon>Nitzschia</taxon>
    </lineage>
</organism>
<accession>A0A9K3L5P7</accession>
<dbReference type="OrthoDB" id="41435at2759"/>
<gene>
    <name evidence="2" type="ORF">IV203_000623</name>
</gene>
<keyword evidence="3" id="KW-1185">Reference proteome</keyword>
<proteinExistence type="predicted"/>
<reference evidence="2" key="2">
    <citation type="submission" date="2021-04" db="EMBL/GenBank/DDBJ databases">
        <authorList>
            <person name="Podell S."/>
        </authorList>
    </citation>
    <scope>NUCLEOTIDE SEQUENCE</scope>
    <source>
        <strain evidence="2">Hildebrandi</strain>
    </source>
</reference>
<evidence type="ECO:0000313" key="3">
    <source>
        <dbReference type="Proteomes" id="UP000693970"/>
    </source>
</evidence>
<name>A0A9K3L5P7_9STRA</name>
<dbReference type="AlphaFoldDB" id="A0A9K3L5P7"/>
<evidence type="ECO:0000313" key="2">
    <source>
        <dbReference type="EMBL" id="KAG7355937.1"/>
    </source>
</evidence>
<feature type="compositionally biased region" description="Acidic residues" evidence="1">
    <location>
        <begin position="89"/>
        <end position="102"/>
    </location>
</feature>